<evidence type="ECO:0000256" key="1">
    <source>
        <dbReference type="SAM" id="MobiDB-lite"/>
    </source>
</evidence>
<gene>
    <name evidence="3" type="ORF">FWK35_00018271</name>
</gene>
<feature type="region of interest" description="Disordered" evidence="1">
    <location>
        <begin position="170"/>
        <end position="189"/>
    </location>
</feature>
<keyword evidence="4" id="KW-1185">Reference proteome</keyword>
<dbReference type="EMBL" id="VUJU01001952">
    <property type="protein sequence ID" value="KAF0763156.1"/>
    <property type="molecule type" value="Genomic_DNA"/>
</dbReference>
<dbReference type="AlphaFoldDB" id="A0A6G0YYU7"/>
<dbReference type="Proteomes" id="UP000478052">
    <property type="component" value="Unassembled WGS sequence"/>
</dbReference>
<comment type="caution">
    <text evidence="3">The sequence shown here is derived from an EMBL/GenBank/DDBJ whole genome shotgun (WGS) entry which is preliminary data.</text>
</comment>
<name>A0A6G0YYU7_APHCR</name>
<proteinExistence type="predicted"/>
<evidence type="ECO:0000313" key="3">
    <source>
        <dbReference type="EMBL" id="KAF0763156.1"/>
    </source>
</evidence>
<organism evidence="3 4">
    <name type="scientific">Aphis craccivora</name>
    <name type="common">Cowpea aphid</name>
    <dbReference type="NCBI Taxonomy" id="307492"/>
    <lineage>
        <taxon>Eukaryota</taxon>
        <taxon>Metazoa</taxon>
        <taxon>Ecdysozoa</taxon>
        <taxon>Arthropoda</taxon>
        <taxon>Hexapoda</taxon>
        <taxon>Insecta</taxon>
        <taxon>Pterygota</taxon>
        <taxon>Neoptera</taxon>
        <taxon>Paraneoptera</taxon>
        <taxon>Hemiptera</taxon>
        <taxon>Sternorrhyncha</taxon>
        <taxon>Aphidomorpha</taxon>
        <taxon>Aphidoidea</taxon>
        <taxon>Aphididae</taxon>
        <taxon>Aphidini</taxon>
        <taxon>Aphis</taxon>
        <taxon>Aphis</taxon>
    </lineage>
</organism>
<reference evidence="3 4" key="1">
    <citation type="submission" date="2019-08" db="EMBL/GenBank/DDBJ databases">
        <title>Whole genome of Aphis craccivora.</title>
        <authorList>
            <person name="Voronova N.V."/>
            <person name="Shulinski R.S."/>
            <person name="Bandarenka Y.V."/>
            <person name="Zhorov D.G."/>
            <person name="Warner D."/>
        </authorList>
    </citation>
    <scope>NUCLEOTIDE SEQUENCE [LARGE SCALE GENOMIC DNA]</scope>
    <source>
        <strain evidence="3">180601</strain>
        <tissue evidence="3">Whole Body</tissue>
    </source>
</reference>
<evidence type="ECO:0000256" key="2">
    <source>
        <dbReference type="SAM" id="Phobius"/>
    </source>
</evidence>
<evidence type="ECO:0000313" key="4">
    <source>
        <dbReference type="Proteomes" id="UP000478052"/>
    </source>
</evidence>
<keyword evidence="2" id="KW-0472">Membrane</keyword>
<keyword evidence="2" id="KW-1133">Transmembrane helix</keyword>
<sequence length="206" mass="23288">MCIILLSCTVRHADEYYLRCVCVCVCVCLYVFVSVCVCFLCVSVCVCVCVCECRVWEGNGHNARTRDAGIRVCVVGWPTARTERLPRRQKSAERNAAVGAAPPYQNQYFPSRARHIPFVPVTSSPVVHMVFDGNLLFPLVVVFRQPLLRLTYRSSSLFLVHHLHSFSAARPHPTQTLTPTSPQYRPLPLQPPRRLKSATVYNIRNV</sequence>
<protein>
    <submittedName>
        <fullName evidence="3">Uncharacterized protein</fullName>
    </submittedName>
</protein>
<keyword evidence="2" id="KW-0812">Transmembrane</keyword>
<accession>A0A6G0YYU7</accession>
<feature type="transmembrane region" description="Helical" evidence="2">
    <location>
        <begin position="16"/>
        <end position="49"/>
    </location>
</feature>